<evidence type="ECO:0000313" key="14">
    <source>
        <dbReference type="Proteomes" id="UP000326759"/>
    </source>
</evidence>
<evidence type="ECO:0000256" key="1">
    <source>
        <dbReference type="ARBA" id="ARBA00004123"/>
    </source>
</evidence>
<dbReference type="FunFam" id="3.30.160.60:FF:001506">
    <property type="entry name" value="Zinc finger protein"/>
    <property type="match status" value="1"/>
</dbReference>
<dbReference type="PROSITE" id="PS00028">
    <property type="entry name" value="ZINC_FINGER_C2H2_1"/>
    <property type="match status" value="3"/>
</dbReference>
<dbReference type="Pfam" id="PF00096">
    <property type="entry name" value="zf-C2H2"/>
    <property type="match status" value="2"/>
</dbReference>
<organism evidence="13 14">
    <name type="scientific">Armadillidium nasatum</name>
    <dbReference type="NCBI Taxonomy" id="96803"/>
    <lineage>
        <taxon>Eukaryota</taxon>
        <taxon>Metazoa</taxon>
        <taxon>Ecdysozoa</taxon>
        <taxon>Arthropoda</taxon>
        <taxon>Crustacea</taxon>
        <taxon>Multicrustacea</taxon>
        <taxon>Malacostraca</taxon>
        <taxon>Eumalacostraca</taxon>
        <taxon>Peracarida</taxon>
        <taxon>Isopoda</taxon>
        <taxon>Oniscidea</taxon>
        <taxon>Crinocheta</taxon>
        <taxon>Armadillidiidae</taxon>
        <taxon>Armadillidium</taxon>
    </lineage>
</organism>
<keyword evidence="3" id="KW-0479">Metal-binding</keyword>
<evidence type="ECO:0000256" key="2">
    <source>
        <dbReference type="ARBA" id="ARBA00006991"/>
    </source>
</evidence>
<dbReference type="InterPro" id="IPR036236">
    <property type="entry name" value="Znf_C2H2_sf"/>
</dbReference>
<gene>
    <name evidence="13" type="primary">Znf2</name>
    <name evidence="13" type="ORF">Anas_14190</name>
</gene>
<keyword evidence="8" id="KW-0238">DNA-binding</keyword>
<sequence>MLDITSYLLLILENREVQQNQNDEQTSNLENFFPSSQIRISETAEGFRCYCCPYCSYESRAGAAHVQRHMMYKHTGEKPFGCTVCPKRFVDKNSFERHMRIHTGSKPFQCHICLKKFSQRCTACASNDNRGQRSILPSNVVARTVENYGSRLHCCPFCPYKSYVMTNVKTHIKYKHTGEKPFSCSVCQKSFTEKSKLNRHYQTHRSEEGFICHICLRRFAEETEVKDHINNCHK</sequence>
<evidence type="ECO:0000256" key="3">
    <source>
        <dbReference type="ARBA" id="ARBA00022723"/>
    </source>
</evidence>
<evidence type="ECO:0000256" key="7">
    <source>
        <dbReference type="ARBA" id="ARBA00023015"/>
    </source>
</evidence>
<dbReference type="GO" id="GO:0003677">
    <property type="term" value="F:DNA binding"/>
    <property type="evidence" value="ECO:0007669"/>
    <property type="project" value="UniProtKB-KW"/>
</dbReference>
<evidence type="ECO:0000256" key="9">
    <source>
        <dbReference type="ARBA" id="ARBA00023163"/>
    </source>
</evidence>
<comment type="subcellular location">
    <subcellularLocation>
        <location evidence="1">Nucleus</location>
    </subcellularLocation>
</comment>
<dbReference type="SUPFAM" id="SSF57667">
    <property type="entry name" value="beta-beta-alpha zinc fingers"/>
    <property type="match status" value="3"/>
</dbReference>
<keyword evidence="10" id="KW-0539">Nucleus</keyword>
<reference evidence="13 14" key="1">
    <citation type="journal article" date="2019" name="PLoS Biol.">
        <title>Sex chromosomes control vertical transmission of feminizing Wolbachia symbionts in an isopod.</title>
        <authorList>
            <person name="Becking T."/>
            <person name="Chebbi M.A."/>
            <person name="Giraud I."/>
            <person name="Moumen B."/>
            <person name="Laverre T."/>
            <person name="Caubet Y."/>
            <person name="Peccoud J."/>
            <person name="Gilbert C."/>
            <person name="Cordaux R."/>
        </authorList>
    </citation>
    <scope>NUCLEOTIDE SEQUENCE [LARGE SCALE GENOMIC DNA]</scope>
    <source>
        <strain evidence="13">ANa2</strain>
        <tissue evidence="13">Whole body excluding digestive tract and cuticle</tissue>
    </source>
</reference>
<dbReference type="PANTHER" id="PTHR24403">
    <property type="entry name" value="ZINC FINGER PROTEIN"/>
    <property type="match status" value="1"/>
</dbReference>
<feature type="domain" description="C2H2-type" evidence="12">
    <location>
        <begin position="153"/>
        <end position="181"/>
    </location>
</feature>
<dbReference type="AlphaFoldDB" id="A0A5N5SZS1"/>
<name>A0A5N5SZS1_9CRUS</name>
<dbReference type="OrthoDB" id="6334721at2759"/>
<evidence type="ECO:0000256" key="4">
    <source>
        <dbReference type="ARBA" id="ARBA00022737"/>
    </source>
</evidence>
<evidence type="ECO:0000256" key="5">
    <source>
        <dbReference type="ARBA" id="ARBA00022771"/>
    </source>
</evidence>
<feature type="domain" description="C2H2-type" evidence="12">
    <location>
        <begin position="80"/>
        <end position="107"/>
    </location>
</feature>
<dbReference type="FunFam" id="3.30.160.60:FF:000912">
    <property type="entry name" value="Zinc finger protein 660"/>
    <property type="match status" value="1"/>
</dbReference>
<dbReference type="SMART" id="SM00355">
    <property type="entry name" value="ZnF_C2H2"/>
    <property type="match status" value="5"/>
</dbReference>
<dbReference type="GO" id="GO:0045944">
    <property type="term" value="P:positive regulation of transcription by RNA polymerase II"/>
    <property type="evidence" value="ECO:0007669"/>
    <property type="project" value="TreeGrafter"/>
</dbReference>
<comment type="similarity">
    <text evidence="2">Belongs to the krueppel C2H2-type zinc-finger protein family.</text>
</comment>
<dbReference type="InterPro" id="IPR013087">
    <property type="entry name" value="Znf_C2H2_type"/>
</dbReference>
<dbReference type="GO" id="GO:0008270">
    <property type="term" value="F:zinc ion binding"/>
    <property type="evidence" value="ECO:0007669"/>
    <property type="project" value="UniProtKB-KW"/>
</dbReference>
<keyword evidence="4" id="KW-0677">Repeat</keyword>
<dbReference type="PROSITE" id="PS50157">
    <property type="entry name" value="ZINC_FINGER_C2H2_2"/>
    <property type="match status" value="4"/>
</dbReference>
<protein>
    <submittedName>
        <fullName evidence="13">Zinc finger protein 2</fullName>
    </submittedName>
</protein>
<comment type="caution">
    <text evidence="13">The sequence shown here is derived from an EMBL/GenBank/DDBJ whole genome shotgun (WGS) entry which is preliminary data.</text>
</comment>
<dbReference type="InterPro" id="IPR050688">
    <property type="entry name" value="Zinc_finger/UBP_domain"/>
</dbReference>
<keyword evidence="6" id="KW-0862">Zinc</keyword>
<feature type="domain" description="C2H2-type" evidence="12">
    <location>
        <begin position="182"/>
        <end position="209"/>
    </location>
</feature>
<accession>A0A5N5SZS1</accession>
<feature type="domain" description="C2H2-type" evidence="12">
    <location>
        <begin position="210"/>
        <end position="234"/>
    </location>
</feature>
<evidence type="ECO:0000259" key="12">
    <source>
        <dbReference type="PROSITE" id="PS50157"/>
    </source>
</evidence>
<proteinExistence type="inferred from homology"/>
<keyword evidence="14" id="KW-1185">Reference proteome</keyword>
<dbReference type="GO" id="GO:0005634">
    <property type="term" value="C:nucleus"/>
    <property type="evidence" value="ECO:0007669"/>
    <property type="project" value="UniProtKB-SubCell"/>
</dbReference>
<keyword evidence="7" id="KW-0805">Transcription regulation</keyword>
<dbReference type="EMBL" id="SEYY01017201">
    <property type="protein sequence ID" value="KAB7499696.1"/>
    <property type="molecule type" value="Genomic_DNA"/>
</dbReference>
<evidence type="ECO:0000256" key="10">
    <source>
        <dbReference type="ARBA" id="ARBA00023242"/>
    </source>
</evidence>
<evidence type="ECO:0000256" key="8">
    <source>
        <dbReference type="ARBA" id="ARBA00023125"/>
    </source>
</evidence>
<evidence type="ECO:0000256" key="6">
    <source>
        <dbReference type="ARBA" id="ARBA00022833"/>
    </source>
</evidence>
<evidence type="ECO:0000256" key="11">
    <source>
        <dbReference type="PROSITE-ProRule" id="PRU00042"/>
    </source>
</evidence>
<keyword evidence="9" id="KW-0804">Transcription</keyword>
<dbReference type="Proteomes" id="UP000326759">
    <property type="component" value="Unassembled WGS sequence"/>
</dbReference>
<dbReference type="Gene3D" id="3.30.160.60">
    <property type="entry name" value="Classic Zinc Finger"/>
    <property type="match status" value="4"/>
</dbReference>
<evidence type="ECO:0000313" key="13">
    <source>
        <dbReference type="EMBL" id="KAB7499696.1"/>
    </source>
</evidence>
<keyword evidence="5 11" id="KW-0863">Zinc-finger</keyword>
<dbReference type="PANTHER" id="PTHR24403:SF107">
    <property type="entry name" value="ZINC FINGER PROTEIN 521"/>
    <property type="match status" value="1"/>
</dbReference>